<reference evidence="12" key="1">
    <citation type="submission" date="2016-03" db="EMBL/GenBank/DDBJ databases">
        <title>Complete genome sequence of Solimmundus cernigliae, representing a novel lineage of polycyclic aromatic hydrocarbon degraders within the Gammaproteobacteria.</title>
        <authorList>
            <person name="Singleton D.R."/>
            <person name="Dickey A.N."/>
            <person name="Scholl E.H."/>
            <person name="Wright F.A."/>
            <person name="Aitken M.D."/>
        </authorList>
    </citation>
    <scope>NUCLEOTIDE SEQUENCE [LARGE SCALE GENOMIC DNA]</scope>
    <source>
        <strain evidence="12">TR3.2</strain>
    </source>
</reference>
<dbReference type="GO" id="GO:0005737">
    <property type="term" value="C:cytoplasm"/>
    <property type="evidence" value="ECO:0007669"/>
    <property type="project" value="UniProtKB-SubCell"/>
</dbReference>
<dbReference type="KEGG" id="gbi:PG2T_04685"/>
<comment type="pathway">
    <text evidence="10">Lipid metabolism; phospholipid metabolism.</text>
</comment>
<evidence type="ECO:0000256" key="4">
    <source>
        <dbReference type="ARBA" id="ARBA00022679"/>
    </source>
</evidence>
<dbReference type="Proteomes" id="UP000092952">
    <property type="component" value="Chromosome"/>
</dbReference>
<evidence type="ECO:0000256" key="10">
    <source>
        <dbReference type="HAMAP-Rule" id="MF_00019"/>
    </source>
</evidence>
<evidence type="ECO:0000256" key="6">
    <source>
        <dbReference type="ARBA" id="ARBA00023209"/>
    </source>
</evidence>
<dbReference type="OrthoDB" id="9806408at2"/>
<organism evidence="11 12">
    <name type="scientific">Immundisolibacter cernigliae</name>
    <dbReference type="NCBI Taxonomy" id="1810504"/>
    <lineage>
        <taxon>Bacteria</taxon>
        <taxon>Pseudomonadati</taxon>
        <taxon>Pseudomonadota</taxon>
        <taxon>Gammaproteobacteria</taxon>
        <taxon>Immundisolibacterales</taxon>
        <taxon>Immundisolibacteraceae</taxon>
        <taxon>Immundisolibacter</taxon>
    </lineage>
</organism>
<dbReference type="PANTHER" id="PTHR30100">
    <property type="entry name" value="FATTY ACID/PHOSPHOLIPID SYNTHESIS PROTEIN PLSX"/>
    <property type="match status" value="1"/>
</dbReference>
<keyword evidence="4 10" id="KW-0808">Transferase</keyword>
<sequence length="338" mass="35294">MSLVVAVDAMGGDHGPSVVVPAAIGFVRKHGDVRLILVGDEAAVRALLPADAATLAVDVHHASQVVDMDEAPAKALRGKKDSSMRVAIDLVAAGQAQACVSAGNTGALMATARFVLHMLPGIERPAIVRALPTQRGETYMLDLGANTECSAEQLCEFAVMGAVLVEALGKRQNPSVGLLNIGSEATKGTDTVQRAAELIRASGLNFHGYVEGDDIYAGTTDVVVCDGFVGNVALKTSEGLARMITQVLREEFSRTPLRRLGALASLPALRALRQRLDPRAYNGASLLGLPAPVIKSHGGTDVIGFTQAIAEAAAQARARVPQRIGERLADFLPQALTA</sequence>
<dbReference type="GO" id="GO:0008654">
    <property type="term" value="P:phospholipid biosynthetic process"/>
    <property type="evidence" value="ECO:0007669"/>
    <property type="project" value="UniProtKB-KW"/>
</dbReference>
<gene>
    <name evidence="10" type="primary">plsX</name>
    <name evidence="11" type="ORF">PG2T_04685</name>
</gene>
<dbReference type="UniPathway" id="UPA00085"/>
<evidence type="ECO:0000256" key="8">
    <source>
        <dbReference type="ARBA" id="ARBA00024069"/>
    </source>
</evidence>
<proteinExistence type="inferred from homology"/>
<dbReference type="HAMAP" id="MF_00019">
    <property type="entry name" value="PlsX"/>
    <property type="match status" value="1"/>
</dbReference>
<evidence type="ECO:0000256" key="9">
    <source>
        <dbReference type="ARBA" id="ARBA00046608"/>
    </source>
</evidence>
<evidence type="ECO:0000256" key="1">
    <source>
        <dbReference type="ARBA" id="ARBA00001232"/>
    </source>
</evidence>
<evidence type="ECO:0000256" key="2">
    <source>
        <dbReference type="ARBA" id="ARBA00022490"/>
    </source>
</evidence>
<dbReference type="SUPFAM" id="SSF53659">
    <property type="entry name" value="Isocitrate/Isopropylmalate dehydrogenase-like"/>
    <property type="match status" value="1"/>
</dbReference>
<evidence type="ECO:0000256" key="5">
    <source>
        <dbReference type="ARBA" id="ARBA00023098"/>
    </source>
</evidence>
<dbReference type="PANTHER" id="PTHR30100:SF1">
    <property type="entry name" value="PHOSPHATE ACYLTRANSFERASE"/>
    <property type="match status" value="1"/>
</dbReference>
<name>A0A1B1YRZ4_9GAMM</name>
<keyword evidence="5 10" id="KW-0443">Lipid metabolism</keyword>
<dbReference type="STRING" id="1810504.PG2T_04685"/>
<keyword evidence="3 10" id="KW-0444">Lipid biosynthesis</keyword>
<evidence type="ECO:0000313" key="11">
    <source>
        <dbReference type="EMBL" id="ANX03556.1"/>
    </source>
</evidence>
<evidence type="ECO:0000313" key="12">
    <source>
        <dbReference type="Proteomes" id="UP000092952"/>
    </source>
</evidence>
<dbReference type="Gene3D" id="3.40.718.10">
    <property type="entry name" value="Isopropylmalate Dehydrogenase"/>
    <property type="match status" value="1"/>
</dbReference>
<dbReference type="GO" id="GO:0006633">
    <property type="term" value="P:fatty acid biosynthetic process"/>
    <property type="evidence" value="ECO:0007669"/>
    <property type="project" value="UniProtKB-UniRule"/>
</dbReference>
<keyword evidence="6 10" id="KW-0594">Phospholipid biosynthesis</keyword>
<evidence type="ECO:0000256" key="3">
    <source>
        <dbReference type="ARBA" id="ARBA00022516"/>
    </source>
</evidence>
<comment type="function">
    <text evidence="10">Catalyzes the reversible formation of acyl-phosphate (acyl-PO(4)) from acyl-[acyl-carrier-protein] (acyl-ACP). This enzyme utilizes acyl-ACP as fatty acyl donor, but not acyl-CoA.</text>
</comment>
<dbReference type="PIRSF" id="PIRSF002465">
    <property type="entry name" value="Phsphlp_syn_PlsX"/>
    <property type="match status" value="1"/>
</dbReference>
<comment type="catalytic activity">
    <reaction evidence="1 10">
        <text>a fatty acyl-[ACP] + phosphate = an acyl phosphate + holo-[ACP]</text>
        <dbReference type="Rhea" id="RHEA:42292"/>
        <dbReference type="Rhea" id="RHEA-COMP:9685"/>
        <dbReference type="Rhea" id="RHEA-COMP:14125"/>
        <dbReference type="ChEBI" id="CHEBI:43474"/>
        <dbReference type="ChEBI" id="CHEBI:59918"/>
        <dbReference type="ChEBI" id="CHEBI:64479"/>
        <dbReference type="ChEBI" id="CHEBI:138651"/>
        <dbReference type="EC" id="2.3.1.274"/>
    </reaction>
</comment>
<comment type="subcellular location">
    <subcellularLocation>
        <location evidence="10">Cytoplasm</location>
    </subcellularLocation>
    <text evidence="10">Associated with the membrane possibly through PlsY.</text>
</comment>
<dbReference type="FunCoup" id="A0A1B1YRZ4">
    <property type="interactions" value="308"/>
</dbReference>
<keyword evidence="2 10" id="KW-0963">Cytoplasm</keyword>
<dbReference type="NCBIfam" id="TIGR00182">
    <property type="entry name" value="plsX"/>
    <property type="match status" value="1"/>
</dbReference>
<keyword evidence="12" id="KW-1185">Reference proteome</keyword>
<dbReference type="InterPro" id="IPR003664">
    <property type="entry name" value="FA_synthesis"/>
</dbReference>
<dbReference type="GO" id="GO:0043811">
    <property type="term" value="F:phosphate:acyl-[acyl carrier protein] acyltransferase activity"/>
    <property type="evidence" value="ECO:0007669"/>
    <property type="project" value="UniProtKB-UniRule"/>
</dbReference>
<dbReference type="RefSeq" id="WP_068803054.1">
    <property type="nucleotide sequence ID" value="NZ_CP014671.1"/>
</dbReference>
<comment type="similarity">
    <text evidence="10">Belongs to the PlsX family.</text>
</comment>
<dbReference type="EMBL" id="CP014671">
    <property type="protein sequence ID" value="ANX03556.1"/>
    <property type="molecule type" value="Genomic_DNA"/>
</dbReference>
<dbReference type="InParanoid" id="A0A1B1YRZ4"/>
<evidence type="ECO:0000256" key="7">
    <source>
        <dbReference type="ARBA" id="ARBA00023264"/>
    </source>
</evidence>
<dbReference type="InterPro" id="IPR012281">
    <property type="entry name" value="Phospholipid_synth_PlsX-like"/>
</dbReference>
<keyword evidence="7 10" id="KW-1208">Phospholipid metabolism</keyword>
<dbReference type="EC" id="2.3.1.274" evidence="8 10"/>
<protein>
    <recommendedName>
        <fullName evidence="8 10">Phosphate acyltransferase</fullName>
        <ecNumber evidence="8 10">2.3.1.274</ecNumber>
    </recommendedName>
    <alternativeName>
        <fullName evidence="10">Acyl-ACP phosphotransacylase</fullName>
    </alternativeName>
    <alternativeName>
        <fullName evidence="10">Acyl-[acyl-carrier-protein]--phosphate acyltransferase</fullName>
    </alternativeName>
    <alternativeName>
        <fullName evidence="10">Phosphate-acyl-ACP acyltransferase</fullName>
    </alternativeName>
</protein>
<dbReference type="Pfam" id="PF02504">
    <property type="entry name" value="FA_synthesis"/>
    <property type="match status" value="1"/>
</dbReference>
<comment type="subunit">
    <text evidence="9 10">Homodimer. Probably interacts with PlsY.</text>
</comment>
<accession>A0A1B1YRZ4</accession>
<keyword evidence="11" id="KW-0012">Acyltransferase</keyword>
<dbReference type="AlphaFoldDB" id="A0A1B1YRZ4"/>